<evidence type="ECO:0000313" key="1">
    <source>
        <dbReference type="EMBL" id="TCV17138.1"/>
    </source>
</evidence>
<dbReference type="Proteomes" id="UP000295197">
    <property type="component" value="Unassembled WGS sequence"/>
</dbReference>
<evidence type="ECO:0000313" key="2">
    <source>
        <dbReference type="Proteomes" id="UP000295197"/>
    </source>
</evidence>
<organism evidence="1 2">
    <name type="scientific">Sphingobacterium alimentarium</name>
    <dbReference type="NCBI Taxonomy" id="797292"/>
    <lineage>
        <taxon>Bacteria</taxon>
        <taxon>Pseudomonadati</taxon>
        <taxon>Bacteroidota</taxon>
        <taxon>Sphingobacteriia</taxon>
        <taxon>Sphingobacteriales</taxon>
        <taxon>Sphingobacteriaceae</taxon>
        <taxon>Sphingobacterium</taxon>
    </lineage>
</organism>
<protein>
    <submittedName>
        <fullName evidence="1">Uncharacterized protein</fullName>
    </submittedName>
</protein>
<proteinExistence type="predicted"/>
<keyword evidence="2" id="KW-1185">Reference proteome</keyword>
<dbReference type="EMBL" id="SMBZ01000011">
    <property type="protein sequence ID" value="TCV17138.1"/>
    <property type="molecule type" value="Genomic_DNA"/>
</dbReference>
<accession>A0A4R3VYX7</accession>
<sequence length="148" mass="16430">METALSNYIQNYSPLEELIICSNKIIGGGQLIKIQDYSPLVVGRGEIPLIWLNVKNNNKIIELIKENKSFNSNLNVEKSITNRTTIIKVNNSIIIHAKMREENSCIISKIDLRPIGLDIVGDSQKLKIAGNTLSGNTFSGAQYLIGME</sequence>
<name>A0A4R3VYX7_9SPHI</name>
<dbReference type="AlphaFoldDB" id="A0A4R3VYX7"/>
<gene>
    <name evidence="1" type="ORF">EDC17_101155</name>
</gene>
<reference evidence="1 2" key="1">
    <citation type="submission" date="2019-03" db="EMBL/GenBank/DDBJ databases">
        <title>Genomic Encyclopedia of Type Strains, Phase IV (KMG-IV): sequencing the most valuable type-strain genomes for metagenomic binning, comparative biology and taxonomic classification.</title>
        <authorList>
            <person name="Goeker M."/>
        </authorList>
    </citation>
    <scope>NUCLEOTIDE SEQUENCE [LARGE SCALE GENOMIC DNA]</scope>
    <source>
        <strain evidence="1 2">DSM 22362</strain>
    </source>
</reference>
<comment type="caution">
    <text evidence="1">The sequence shown here is derived from an EMBL/GenBank/DDBJ whole genome shotgun (WGS) entry which is preliminary data.</text>
</comment>
<dbReference type="OrthoDB" id="1495082at2"/>
<dbReference type="RefSeq" id="WP_132777223.1">
    <property type="nucleotide sequence ID" value="NZ_SMBZ01000011.1"/>
</dbReference>